<reference evidence="9 10" key="1">
    <citation type="submission" date="2016-07" db="EMBL/GenBank/DDBJ databases">
        <title>Pervasive Adenine N6-methylation of Active Genes in Fungi.</title>
        <authorList>
            <consortium name="DOE Joint Genome Institute"/>
            <person name="Mondo S.J."/>
            <person name="Dannebaum R.O."/>
            <person name="Kuo R.C."/>
            <person name="Labutti K."/>
            <person name="Haridas S."/>
            <person name="Kuo A."/>
            <person name="Salamov A."/>
            <person name="Ahrendt S.R."/>
            <person name="Lipzen A."/>
            <person name="Sullivan W."/>
            <person name="Andreopoulos W.B."/>
            <person name="Clum A."/>
            <person name="Lindquist E."/>
            <person name="Daum C."/>
            <person name="Ramamoorthy G.K."/>
            <person name="Gryganskyi A."/>
            <person name="Culley D."/>
            <person name="Magnuson J.K."/>
            <person name="James T.Y."/>
            <person name="O'Malley M.A."/>
            <person name="Stajich J.E."/>
            <person name="Spatafora J.W."/>
            <person name="Visel A."/>
            <person name="Grigoriev I.V."/>
        </authorList>
    </citation>
    <scope>NUCLEOTIDE SEQUENCE [LARGE SCALE GENOMIC DNA]</scope>
    <source>
        <strain evidence="9 10">PL171</strain>
    </source>
</reference>
<evidence type="ECO:0000259" key="8">
    <source>
        <dbReference type="PROSITE" id="PS50171"/>
    </source>
</evidence>
<feature type="domain" description="Matrin-type" evidence="8">
    <location>
        <begin position="13"/>
        <end position="44"/>
    </location>
</feature>
<dbReference type="EMBL" id="MCFL01000001">
    <property type="protein sequence ID" value="ORZ41566.1"/>
    <property type="molecule type" value="Genomic_DNA"/>
</dbReference>
<dbReference type="PANTHER" id="PTHR13173">
    <property type="entry name" value="WW DOMAIN BINDING PROTEIN 4"/>
    <property type="match status" value="1"/>
</dbReference>
<feature type="non-terminal residue" evidence="9">
    <location>
        <position position="166"/>
    </location>
</feature>
<dbReference type="GO" id="GO:0071011">
    <property type="term" value="C:precatalytic spliceosome"/>
    <property type="evidence" value="ECO:0007669"/>
    <property type="project" value="TreeGrafter"/>
</dbReference>
<organism evidence="9 10">
    <name type="scientific">Catenaria anguillulae PL171</name>
    <dbReference type="NCBI Taxonomy" id="765915"/>
    <lineage>
        <taxon>Eukaryota</taxon>
        <taxon>Fungi</taxon>
        <taxon>Fungi incertae sedis</taxon>
        <taxon>Blastocladiomycota</taxon>
        <taxon>Blastocladiomycetes</taxon>
        <taxon>Blastocladiales</taxon>
        <taxon>Catenariaceae</taxon>
        <taxon>Catenaria</taxon>
    </lineage>
</organism>
<evidence type="ECO:0000256" key="2">
    <source>
        <dbReference type="ARBA" id="ARBA00022723"/>
    </source>
</evidence>
<dbReference type="Pfam" id="PF06220">
    <property type="entry name" value="zf-U1"/>
    <property type="match status" value="1"/>
</dbReference>
<evidence type="ECO:0000256" key="1">
    <source>
        <dbReference type="ARBA" id="ARBA00004123"/>
    </source>
</evidence>
<keyword evidence="5" id="KW-0539">Nucleus</keyword>
<feature type="coiled-coil region" evidence="6">
    <location>
        <begin position="42"/>
        <end position="76"/>
    </location>
</feature>
<dbReference type="OrthoDB" id="191651at2759"/>
<evidence type="ECO:0000313" key="10">
    <source>
        <dbReference type="Proteomes" id="UP000193411"/>
    </source>
</evidence>
<feature type="region of interest" description="Disordered" evidence="7">
    <location>
        <begin position="97"/>
        <end position="166"/>
    </location>
</feature>
<dbReference type="InterPro" id="IPR013085">
    <property type="entry name" value="U1-CZ_Znf_C2H2"/>
</dbReference>
<keyword evidence="6" id="KW-0175">Coiled coil</keyword>
<dbReference type="PROSITE" id="PS50171">
    <property type="entry name" value="ZF_MATRIN"/>
    <property type="match status" value="1"/>
</dbReference>
<keyword evidence="10" id="KW-1185">Reference proteome</keyword>
<protein>
    <recommendedName>
        <fullName evidence="8">Matrin-type domain-containing protein</fullName>
    </recommendedName>
</protein>
<dbReference type="InterPro" id="IPR000690">
    <property type="entry name" value="Matrin/U1-C_Znf_C2H2"/>
</dbReference>
<dbReference type="GO" id="GO:0003723">
    <property type="term" value="F:RNA binding"/>
    <property type="evidence" value="ECO:0007669"/>
    <property type="project" value="TreeGrafter"/>
</dbReference>
<dbReference type="AlphaFoldDB" id="A0A1Y2I3X4"/>
<comment type="caution">
    <text evidence="9">The sequence shown here is derived from an EMBL/GenBank/DDBJ whole genome shotgun (WGS) entry which is preliminary data.</text>
</comment>
<evidence type="ECO:0000256" key="7">
    <source>
        <dbReference type="SAM" id="MobiDB-lite"/>
    </source>
</evidence>
<proteinExistence type="predicted"/>
<dbReference type="Gene3D" id="3.30.160.60">
    <property type="entry name" value="Classic Zinc Finger"/>
    <property type="match status" value="1"/>
</dbReference>
<dbReference type="PANTHER" id="PTHR13173:SF10">
    <property type="entry name" value="WW DOMAIN-BINDING PROTEIN 4"/>
    <property type="match status" value="1"/>
</dbReference>
<dbReference type="Proteomes" id="UP000193411">
    <property type="component" value="Unassembled WGS sequence"/>
</dbReference>
<dbReference type="GO" id="GO:0008270">
    <property type="term" value="F:zinc ion binding"/>
    <property type="evidence" value="ECO:0007669"/>
    <property type="project" value="UniProtKB-KW"/>
</dbReference>
<dbReference type="InterPro" id="IPR040023">
    <property type="entry name" value="WBP4"/>
</dbReference>
<sequence>MADRNYRTTNEKYWCKYCKMFVTDNKISKQQHESNPAHKRNMDKFVALLARQEKEKRKEEADAQRALREIERAAQESYQRDLVDAGMDPAEAAVKAAMAHGLSSASTASSSTKKVPPVAAGTKPKPAPAPASDDSAANQAVDEPDTSVGAPGDWQVVEETVIEDEK</sequence>
<evidence type="ECO:0000313" key="9">
    <source>
        <dbReference type="EMBL" id="ORZ41566.1"/>
    </source>
</evidence>
<keyword evidence="2" id="KW-0479">Metal-binding</keyword>
<dbReference type="InterPro" id="IPR003604">
    <property type="entry name" value="Matrin/U1-like-C_Znf_C2H2"/>
</dbReference>
<dbReference type="GO" id="GO:0000398">
    <property type="term" value="P:mRNA splicing, via spliceosome"/>
    <property type="evidence" value="ECO:0007669"/>
    <property type="project" value="InterPro"/>
</dbReference>
<feature type="compositionally biased region" description="Low complexity" evidence="7">
    <location>
        <begin position="103"/>
        <end position="137"/>
    </location>
</feature>
<gene>
    <name evidence="9" type="ORF">BCR44DRAFT_52126</name>
</gene>
<evidence type="ECO:0000256" key="4">
    <source>
        <dbReference type="ARBA" id="ARBA00022833"/>
    </source>
</evidence>
<evidence type="ECO:0000256" key="5">
    <source>
        <dbReference type="ARBA" id="ARBA00023242"/>
    </source>
</evidence>
<evidence type="ECO:0000256" key="3">
    <source>
        <dbReference type="ARBA" id="ARBA00022771"/>
    </source>
</evidence>
<dbReference type="InterPro" id="IPR036236">
    <property type="entry name" value="Znf_C2H2_sf"/>
</dbReference>
<evidence type="ECO:0000256" key="6">
    <source>
        <dbReference type="SAM" id="Coils"/>
    </source>
</evidence>
<comment type="subcellular location">
    <subcellularLocation>
        <location evidence="1">Nucleus</location>
    </subcellularLocation>
</comment>
<dbReference type="SMART" id="SM00451">
    <property type="entry name" value="ZnF_U1"/>
    <property type="match status" value="1"/>
</dbReference>
<name>A0A1Y2I3X4_9FUNG</name>
<dbReference type="SUPFAM" id="SSF57667">
    <property type="entry name" value="beta-beta-alpha zinc fingers"/>
    <property type="match status" value="1"/>
</dbReference>
<keyword evidence="3" id="KW-0863">Zinc-finger</keyword>
<accession>A0A1Y2I3X4</accession>
<keyword evidence="4" id="KW-0862">Zinc</keyword>
<dbReference type="STRING" id="765915.A0A1Y2I3X4"/>